<dbReference type="AlphaFoldDB" id="A0A6A6V0H3"/>
<name>A0A6A6V0H3_9PLEO</name>
<feature type="region of interest" description="Disordered" evidence="1">
    <location>
        <begin position="20"/>
        <end position="101"/>
    </location>
</feature>
<dbReference type="EMBL" id="MU006600">
    <property type="protein sequence ID" value="KAF2743150.1"/>
    <property type="molecule type" value="Genomic_DNA"/>
</dbReference>
<evidence type="ECO:0000256" key="1">
    <source>
        <dbReference type="SAM" id="MobiDB-lite"/>
    </source>
</evidence>
<evidence type="ECO:0000313" key="3">
    <source>
        <dbReference type="Proteomes" id="UP000799440"/>
    </source>
</evidence>
<feature type="compositionally biased region" description="Polar residues" evidence="1">
    <location>
        <begin position="43"/>
        <end position="82"/>
    </location>
</feature>
<sequence>MYEEKPAVFFSQPSVDAAYRYGLSRGQPPPYSYGQPQMQSPQNSYGQIQLQPPQNSYGQIQLQPPQNSYGQIQLQPPQNSYGPTHMQPPQTPYGPTHMQPPQPPYGPTHMQPPRIFYGEAQMPPPQYPYDQTQMQPRRYSHDQTQMPPSQYLYDQTQMQPRRYSYDQAQMPPRQYSYDQLQSLAPSSIQTVPTFAPSRRASRRSISSTQHLAGPPAPGLTQLLAPPPNSAAGFPQTGPQINPQAFDASLASPTSAILDDDLLLPQFAQAPVRHAAHGYTHAPGLTSAARTAYTSDAAHVPSPAGPQYVPGRVATDPYQWPEHQWPLPTPDQMHAALNELDWRGTPARLLAASFAGVVRRGTKAQFLAMITEMGGAYLDDVDMVFNLQ</sequence>
<gene>
    <name evidence="2" type="ORF">M011DRAFT_471688</name>
</gene>
<protein>
    <submittedName>
        <fullName evidence="2">Uncharacterized protein</fullName>
    </submittedName>
</protein>
<reference evidence="2" key="1">
    <citation type="journal article" date="2020" name="Stud. Mycol.">
        <title>101 Dothideomycetes genomes: a test case for predicting lifestyles and emergence of pathogens.</title>
        <authorList>
            <person name="Haridas S."/>
            <person name="Albert R."/>
            <person name="Binder M."/>
            <person name="Bloem J."/>
            <person name="Labutti K."/>
            <person name="Salamov A."/>
            <person name="Andreopoulos B."/>
            <person name="Baker S."/>
            <person name="Barry K."/>
            <person name="Bills G."/>
            <person name="Bluhm B."/>
            <person name="Cannon C."/>
            <person name="Castanera R."/>
            <person name="Culley D."/>
            <person name="Daum C."/>
            <person name="Ezra D."/>
            <person name="Gonzalez J."/>
            <person name="Henrissat B."/>
            <person name="Kuo A."/>
            <person name="Liang C."/>
            <person name="Lipzen A."/>
            <person name="Lutzoni F."/>
            <person name="Magnuson J."/>
            <person name="Mondo S."/>
            <person name="Nolan M."/>
            <person name="Ohm R."/>
            <person name="Pangilinan J."/>
            <person name="Park H.-J."/>
            <person name="Ramirez L."/>
            <person name="Alfaro M."/>
            <person name="Sun H."/>
            <person name="Tritt A."/>
            <person name="Yoshinaga Y."/>
            <person name="Zwiers L.-H."/>
            <person name="Turgeon B."/>
            <person name="Goodwin S."/>
            <person name="Spatafora J."/>
            <person name="Crous P."/>
            <person name="Grigoriev I."/>
        </authorList>
    </citation>
    <scope>NUCLEOTIDE SEQUENCE</scope>
    <source>
        <strain evidence="2">CBS 119925</strain>
    </source>
</reference>
<organism evidence="2 3">
    <name type="scientific">Sporormia fimetaria CBS 119925</name>
    <dbReference type="NCBI Taxonomy" id="1340428"/>
    <lineage>
        <taxon>Eukaryota</taxon>
        <taxon>Fungi</taxon>
        <taxon>Dikarya</taxon>
        <taxon>Ascomycota</taxon>
        <taxon>Pezizomycotina</taxon>
        <taxon>Dothideomycetes</taxon>
        <taxon>Pleosporomycetidae</taxon>
        <taxon>Pleosporales</taxon>
        <taxon>Sporormiaceae</taxon>
        <taxon>Sporormia</taxon>
    </lineage>
</organism>
<evidence type="ECO:0000313" key="2">
    <source>
        <dbReference type="EMBL" id="KAF2743150.1"/>
    </source>
</evidence>
<feature type="compositionally biased region" description="Low complexity" evidence="1">
    <location>
        <begin position="32"/>
        <end position="42"/>
    </location>
</feature>
<proteinExistence type="predicted"/>
<dbReference type="Proteomes" id="UP000799440">
    <property type="component" value="Unassembled WGS sequence"/>
</dbReference>
<keyword evidence="3" id="KW-1185">Reference proteome</keyword>
<accession>A0A6A6V0H3</accession>